<feature type="transmembrane region" description="Helical" evidence="6">
    <location>
        <begin position="56"/>
        <end position="76"/>
    </location>
</feature>
<dbReference type="InterPro" id="IPR038330">
    <property type="entry name" value="TspO/MBR-related_sf"/>
</dbReference>
<keyword evidence="3 6" id="KW-0812">Transmembrane</keyword>
<keyword evidence="8" id="KW-1185">Reference proteome</keyword>
<feature type="transmembrane region" description="Helical" evidence="6">
    <location>
        <begin position="122"/>
        <end position="142"/>
    </location>
</feature>
<dbReference type="CDD" id="cd15904">
    <property type="entry name" value="TSPO_MBR"/>
    <property type="match status" value="1"/>
</dbReference>
<dbReference type="Proteomes" id="UP001213000">
    <property type="component" value="Unassembled WGS sequence"/>
</dbReference>
<organism evidence="7 8">
    <name type="scientific">Leucocoprinus birnbaumii</name>
    <dbReference type="NCBI Taxonomy" id="56174"/>
    <lineage>
        <taxon>Eukaryota</taxon>
        <taxon>Fungi</taxon>
        <taxon>Dikarya</taxon>
        <taxon>Basidiomycota</taxon>
        <taxon>Agaricomycotina</taxon>
        <taxon>Agaricomycetes</taxon>
        <taxon>Agaricomycetidae</taxon>
        <taxon>Agaricales</taxon>
        <taxon>Agaricineae</taxon>
        <taxon>Agaricaceae</taxon>
        <taxon>Leucocoprinus</taxon>
    </lineage>
</organism>
<dbReference type="PANTHER" id="PTHR10057">
    <property type="entry name" value="PERIPHERAL-TYPE BENZODIAZEPINE RECEPTOR"/>
    <property type="match status" value="1"/>
</dbReference>
<dbReference type="AlphaFoldDB" id="A0AAD5W0W8"/>
<dbReference type="GO" id="GO:0005741">
    <property type="term" value="C:mitochondrial outer membrane"/>
    <property type="evidence" value="ECO:0007669"/>
    <property type="project" value="TreeGrafter"/>
</dbReference>
<name>A0AAD5W0W8_9AGAR</name>
<keyword evidence="5 6" id="KW-0472">Membrane</keyword>
<reference evidence="7" key="1">
    <citation type="submission" date="2022-07" db="EMBL/GenBank/DDBJ databases">
        <title>Genome Sequence of Leucocoprinus birnbaumii.</title>
        <authorList>
            <person name="Buettner E."/>
        </authorList>
    </citation>
    <scope>NUCLEOTIDE SEQUENCE</scope>
    <source>
        <strain evidence="7">VT141</strain>
    </source>
</reference>
<dbReference type="GO" id="GO:0033013">
    <property type="term" value="P:tetrapyrrole metabolic process"/>
    <property type="evidence" value="ECO:0007669"/>
    <property type="project" value="UniProtKB-ARBA"/>
</dbReference>
<feature type="transmembrane region" description="Helical" evidence="6">
    <location>
        <begin position="88"/>
        <end position="110"/>
    </location>
</feature>
<dbReference type="Pfam" id="PF03073">
    <property type="entry name" value="TspO_MBR"/>
    <property type="match status" value="1"/>
</dbReference>
<proteinExistence type="inferred from homology"/>
<evidence type="ECO:0000256" key="2">
    <source>
        <dbReference type="ARBA" id="ARBA00007524"/>
    </source>
</evidence>
<comment type="subcellular location">
    <subcellularLocation>
        <location evidence="1">Membrane</location>
        <topology evidence="1">Multi-pass membrane protein</topology>
    </subcellularLocation>
</comment>
<evidence type="ECO:0000256" key="3">
    <source>
        <dbReference type="ARBA" id="ARBA00022692"/>
    </source>
</evidence>
<comment type="similarity">
    <text evidence="2">Belongs to the TspO/BZRP family.</text>
</comment>
<evidence type="ECO:0000256" key="6">
    <source>
        <dbReference type="SAM" id="Phobius"/>
    </source>
</evidence>
<evidence type="ECO:0000313" key="8">
    <source>
        <dbReference type="Proteomes" id="UP001213000"/>
    </source>
</evidence>
<evidence type="ECO:0000256" key="4">
    <source>
        <dbReference type="ARBA" id="ARBA00022989"/>
    </source>
</evidence>
<sequence length="147" mass="16039">MAGLHIPNILLAIPRNPVTAVGLPLALGFLSGSPASKVANKFSFASWETPREVFPYVWTLLYIAMGYASHIAVKSLDSSDFSENRSDISLGLALYYGQLGLNCLWSPLFFGGRSVTLALADSILLTGTAFYMTVRLIFVLRFREASD</sequence>
<dbReference type="InterPro" id="IPR004307">
    <property type="entry name" value="TspO_MBR"/>
</dbReference>
<keyword evidence="4 6" id="KW-1133">Transmembrane helix</keyword>
<dbReference type="FunFam" id="1.20.1260.100:FF:000001">
    <property type="entry name" value="translocator protein 2"/>
    <property type="match status" value="1"/>
</dbReference>
<dbReference type="EMBL" id="JANIEX010000249">
    <property type="protein sequence ID" value="KAJ3570210.1"/>
    <property type="molecule type" value="Genomic_DNA"/>
</dbReference>
<dbReference type="Gene3D" id="1.20.1260.100">
    <property type="entry name" value="TspO/MBR protein"/>
    <property type="match status" value="1"/>
</dbReference>
<evidence type="ECO:0000256" key="5">
    <source>
        <dbReference type="ARBA" id="ARBA00023136"/>
    </source>
</evidence>
<gene>
    <name evidence="7" type="ORF">NP233_g4555</name>
</gene>
<evidence type="ECO:0000256" key="1">
    <source>
        <dbReference type="ARBA" id="ARBA00004141"/>
    </source>
</evidence>
<accession>A0AAD5W0W8</accession>
<dbReference type="PANTHER" id="PTHR10057:SF0">
    <property type="entry name" value="TRANSLOCATOR PROTEIN"/>
    <property type="match status" value="1"/>
</dbReference>
<protein>
    <submittedName>
        <fullName evidence="7">Uncharacterized protein</fullName>
    </submittedName>
</protein>
<comment type="caution">
    <text evidence="7">The sequence shown here is derived from an EMBL/GenBank/DDBJ whole genome shotgun (WGS) entry which is preliminary data.</text>
</comment>
<evidence type="ECO:0000313" key="7">
    <source>
        <dbReference type="EMBL" id="KAJ3570210.1"/>
    </source>
</evidence>